<feature type="region of interest" description="Disordered" evidence="1">
    <location>
        <begin position="157"/>
        <end position="177"/>
    </location>
</feature>
<protein>
    <submittedName>
        <fullName evidence="2">Uncharacterized protein</fullName>
    </submittedName>
</protein>
<keyword evidence="3" id="KW-1185">Reference proteome</keyword>
<accession>A0ABQ6K0W8</accession>
<evidence type="ECO:0000313" key="2">
    <source>
        <dbReference type="EMBL" id="GMA93069.1"/>
    </source>
</evidence>
<reference evidence="3" key="1">
    <citation type="journal article" date="2019" name="Int. J. Syst. Evol. Microbiol.">
        <title>The Global Catalogue of Microorganisms (GCM) 10K type strain sequencing project: providing services to taxonomists for standard genome sequencing and annotation.</title>
        <authorList>
            <consortium name="The Broad Institute Genomics Platform"/>
            <consortium name="The Broad Institute Genome Sequencing Center for Infectious Disease"/>
            <person name="Wu L."/>
            <person name="Ma J."/>
        </authorList>
    </citation>
    <scope>NUCLEOTIDE SEQUENCE [LARGE SCALE GENOMIC DNA]</scope>
    <source>
        <strain evidence="3">NBRC 108755</strain>
    </source>
</reference>
<comment type="caution">
    <text evidence="2">The sequence shown here is derived from an EMBL/GenBank/DDBJ whole genome shotgun (WGS) entry which is preliminary data.</text>
</comment>
<dbReference type="SUPFAM" id="SSF52540">
    <property type="entry name" value="P-loop containing nucleoside triphosphate hydrolases"/>
    <property type="match status" value="1"/>
</dbReference>
<gene>
    <name evidence="2" type="ORF">GCM10025869_35980</name>
</gene>
<dbReference type="Proteomes" id="UP001157069">
    <property type="component" value="Unassembled WGS sequence"/>
</dbReference>
<dbReference type="InterPro" id="IPR027417">
    <property type="entry name" value="P-loop_NTPase"/>
</dbReference>
<evidence type="ECO:0000256" key="1">
    <source>
        <dbReference type="SAM" id="MobiDB-lite"/>
    </source>
</evidence>
<evidence type="ECO:0000313" key="3">
    <source>
        <dbReference type="Proteomes" id="UP001157069"/>
    </source>
</evidence>
<organism evidence="2 3">
    <name type="scientific">Homoserinibacter gongjuensis</name>
    <dbReference type="NCBI Taxonomy" id="1162968"/>
    <lineage>
        <taxon>Bacteria</taxon>
        <taxon>Bacillati</taxon>
        <taxon>Actinomycetota</taxon>
        <taxon>Actinomycetes</taxon>
        <taxon>Micrococcales</taxon>
        <taxon>Microbacteriaceae</taxon>
        <taxon>Homoserinibacter</taxon>
    </lineage>
</organism>
<dbReference type="EMBL" id="BSVA01000001">
    <property type="protein sequence ID" value="GMA93069.1"/>
    <property type="molecule type" value="Genomic_DNA"/>
</dbReference>
<sequence length="177" mass="19466">MLTVILDGLVNETPSDRRTTRLLMQATVSTLGRFTASVDRLRSELRGEPDPRIVGAFRRMVESDGTLGAFLELRDEARGKSKLSDELRHRAANLTARLRQSLAKAGVDTLEPDLIILDEFQRFRNLLDPESGEAAELAHALFDHPAAKVLLLSATPTSRSPTATMPTTITTATSSRR</sequence>
<dbReference type="RefSeq" id="WP_284301789.1">
    <property type="nucleotide sequence ID" value="NZ_BSVA01000001.1"/>
</dbReference>
<proteinExistence type="predicted"/>
<name>A0ABQ6K0W8_9MICO</name>